<sequence>MFSKIYQSRFKYSSIINVSSDDIYIYKLPSLDYEVSDRYLLRGFVTVKKPSIVALCDYVHCKNSNYSVDGIVLACGHENVNALMKSLKKKLDEKEPDLEDIGTIIDDNSDNANDIVDDIPEDLLELENAKESFLKIS</sequence>
<evidence type="ECO:0000313" key="1">
    <source>
        <dbReference type="EMBL" id="CAG8783734.1"/>
    </source>
</evidence>
<keyword evidence="2" id="KW-1185">Reference proteome</keyword>
<organism evidence="1 2">
    <name type="scientific">Gigaspora margarita</name>
    <dbReference type="NCBI Taxonomy" id="4874"/>
    <lineage>
        <taxon>Eukaryota</taxon>
        <taxon>Fungi</taxon>
        <taxon>Fungi incertae sedis</taxon>
        <taxon>Mucoromycota</taxon>
        <taxon>Glomeromycotina</taxon>
        <taxon>Glomeromycetes</taxon>
        <taxon>Diversisporales</taxon>
        <taxon>Gigasporaceae</taxon>
        <taxon>Gigaspora</taxon>
    </lineage>
</organism>
<dbReference type="EMBL" id="CAJVQB010017321">
    <property type="protein sequence ID" value="CAG8783734.1"/>
    <property type="molecule type" value="Genomic_DNA"/>
</dbReference>
<proteinExistence type="predicted"/>
<comment type="caution">
    <text evidence="1">The sequence shown here is derived from an EMBL/GenBank/DDBJ whole genome shotgun (WGS) entry which is preliminary data.</text>
</comment>
<dbReference type="Proteomes" id="UP000789901">
    <property type="component" value="Unassembled WGS sequence"/>
</dbReference>
<gene>
    <name evidence="1" type="ORF">GMARGA_LOCUS20097</name>
</gene>
<evidence type="ECO:0000313" key="2">
    <source>
        <dbReference type="Proteomes" id="UP000789901"/>
    </source>
</evidence>
<name>A0ABN7VLQ4_GIGMA</name>
<protein>
    <submittedName>
        <fullName evidence="1">23704_t:CDS:1</fullName>
    </submittedName>
</protein>
<accession>A0ABN7VLQ4</accession>
<reference evidence="1 2" key="1">
    <citation type="submission" date="2021-06" db="EMBL/GenBank/DDBJ databases">
        <authorList>
            <person name="Kallberg Y."/>
            <person name="Tangrot J."/>
            <person name="Rosling A."/>
        </authorList>
    </citation>
    <scope>NUCLEOTIDE SEQUENCE [LARGE SCALE GENOMIC DNA]</scope>
    <source>
        <strain evidence="1 2">120-4 pot B 10/14</strain>
    </source>
</reference>